<feature type="compositionally biased region" description="Basic and acidic residues" evidence="1">
    <location>
        <begin position="279"/>
        <end position="289"/>
    </location>
</feature>
<dbReference type="OrthoDB" id="2536714at2759"/>
<feature type="region of interest" description="Disordered" evidence="1">
    <location>
        <begin position="20"/>
        <end position="40"/>
    </location>
</feature>
<organism evidence="2 3">
    <name type="scientific">Trametes coccinea (strain BRFM310)</name>
    <name type="common">Pycnoporus coccineus</name>
    <dbReference type="NCBI Taxonomy" id="1353009"/>
    <lineage>
        <taxon>Eukaryota</taxon>
        <taxon>Fungi</taxon>
        <taxon>Dikarya</taxon>
        <taxon>Basidiomycota</taxon>
        <taxon>Agaricomycotina</taxon>
        <taxon>Agaricomycetes</taxon>
        <taxon>Polyporales</taxon>
        <taxon>Polyporaceae</taxon>
        <taxon>Trametes</taxon>
    </lineage>
</organism>
<dbReference type="EMBL" id="KZ084087">
    <property type="protein sequence ID" value="OSD08104.1"/>
    <property type="molecule type" value="Genomic_DNA"/>
</dbReference>
<reference evidence="2 3" key="1">
    <citation type="journal article" date="2015" name="Biotechnol. Biofuels">
        <title>Enhanced degradation of softwood versus hardwood by the white-rot fungus Pycnoporus coccineus.</title>
        <authorList>
            <person name="Couturier M."/>
            <person name="Navarro D."/>
            <person name="Chevret D."/>
            <person name="Henrissat B."/>
            <person name="Piumi F."/>
            <person name="Ruiz-Duenas F.J."/>
            <person name="Martinez A.T."/>
            <person name="Grigoriev I.V."/>
            <person name="Riley R."/>
            <person name="Lipzen A."/>
            <person name="Berrin J.G."/>
            <person name="Master E.R."/>
            <person name="Rosso M.N."/>
        </authorList>
    </citation>
    <scope>NUCLEOTIDE SEQUENCE [LARGE SCALE GENOMIC DNA]</scope>
    <source>
        <strain evidence="2 3">BRFM310</strain>
    </source>
</reference>
<sequence length="530" mass="58401">MEPERPSTPVRGRTLARYPANLSKGEPGRVPLHRRGTSKTLETMEDLLRDHGYKETRVFTPEAERLQALADEQKKQRGSWRIKDLISGWITGPDLTEASNEEAEDNGPETSRPSSSHPSARCTSPESPLGHKRALHQRQTPQPSPSSPSHSASSATLSSMLSGSSDGRTVSYQHVQRRIHHHLPDLHQQPSSTSLRTYAQVSAARGYLRHMASAPNMPKRDAPPIRETSIDRLSSLLNPPQPPMPSSWLETVTKAVRKSADLGTHVGGPLSRPVSRQSMRPERATKENKFGVANQPMRPTRPPQGRSVSGLPPGSAFYMQPPQTAPGTVSTAHVVCRSAPGSRSTSRVGERNGTSGSVRGAPRRDRLDRTRRGSRGANADRVPSLAATRVENDGWGMQWVDGQRVPLLLGLDDRSHEADDLEYDDDEDDGELDLARLLVPARRQYSIQSLRRHLHNAHTPQPASLDLHRPWEDEEGVPTRGRHRRSETEDADSYPFGWGSGAPSFGRTETKRRRGLPGAWAGLAGNSNRS</sequence>
<proteinExistence type="predicted"/>
<evidence type="ECO:0000256" key="1">
    <source>
        <dbReference type="SAM" id="MobiDB-lite"/>
    </source>
</evidence>
<protein>
    <submittedName>
        <fullName evidence="2">Uncharacterized protein</fullName>
    </submittedName>
</protein>
<feature type="compositionally biased region" description="Polar residues" evidence="1">
    <location>
        <begin position="108"/>
        <end position="126"/>
    </location>
</feature>
<evidence type="ECO:0000313" key="2">
    <source>
        <dbReference type="EMBL" id="OSD08104.1"/>
    </source>
</evidence>
<accession>A0A1Y2J5L9</accession>
<feature type="compositionally biased region" description="Low complexity" evidence="1">
    <location>
        <begin position="147"/>
        <end position="165"/>
    </location>
</feature>
<dbReference type="Proteomes" id="UP000193067">
    <property type="component" value="Unassembled WGS sequence"/>
</dbReference>
<feature type="region of interest" description="Disordered" evidence="1">
    <location>
        <begin position="337"/>
        <end position="381"/>
    </location>
</feature>
<feature type="region of interest" description="Disordered" evidence="1">
    <location>
        <begin position="453"/>
        <end position="530"/>
    </location>
</feature>
<evidence type="ECO:0000313" key="3">
    <source>
        <dbReference type="Proteomes" id="UP000193067"/>
    </source>
</evidence>
<keyword evidence="3" id="KW-1185">Reference proteome</keyword>
<feature type="region of interest" description="Disordered" evidence="1">
    <location>
        <begin position="261"/>
        <end position="316"/>
    </location>
</feature>
<feature type="compositionally biased region" description="Basic and acidic residues" evidence="1">
    <location>
        <begin position="362"/>
        <end position="371"/>
    </location>
</feature>
<feature type="compositionally biased region" description="Polar residues" evidence="1">
    <location>
        <begin position="341"/>
        <end position="357"/>
    </location>
</feature>
<dbReference type="AlphaFoldDB" id="A0A1Y2J5L9"/>
<name>A0A1Y2J5L9_TRAC3</name>
<feature type="region of interest" description="Disordered" evidence="1">
    <location>
        <begin position="91"/>
        <end position="168"/>
    </location>
</feature>
<gene>
    <name evidence="2" type="ORF">PYCCODRAFT_1463342</name>
</gene>